<dbReference type="InterPro" id="IPR013057">
    <property type="entry name" value="AA_transpt_TM"/>
</dbReference>
<evidence type="ECO:0000256" key="2">
    <source>
        <dbReference type="ARBA" id="ARBA00022692"/>
    </source>
</evidence>
<organism evidence="8 9">
    <name type="scientific">Blastocystis sp. subtype 1 (strain ATCC 50177 / NandII)</name>
    <dbReference type="NCBI Taxonomy" id="478820"/>
    <lineage>
        <taxon>Eukaryota</taxon>
        <taxon>Sar</taxon>
        <taxon>Stramenopiles</taxon>
        <taxon>Bigyra</taxon>
        <taxon>Opalozoa</taxon>
        <taxon>Opalinata</taxon>
        <taxon>Blastocystidae</taxon>
        <taxon>Blastocystis</taxon>
    </lineage>
</organism>
<dbReference type="EMBL" id="LXWW01000320">
    <property type="protein sequence ID" value="OAO13859.1"/>
    <property type="molecule type" value="Genomic_DNA"/>
</dbReference>
<evidence type="ECO:0000256" key="3">
    <source>
        <dbReference type="ARBA" id="ARBA00022989"/>
    </source>
</evidence>
<accession>A0A196SCX3</accession>
<feature type="transmembrane region" description="Helical" evidence="6">
    <location>
        <begin position="192"/>
        <end position="209"/>
    </location>
</feature>
<feature type="compositionally biased region" description="Basic and acidic residues" evidence="5">
    <location>
        <begin position="40"/>
        <end position="52"/>
    </location>
</feature>
<feature type="transmembrane region" description="Helical" evidence="6">
    <location>
        <begin position="139"/>
        <end position="172"/>
    </location>
</feature>
<evidence type="ECO:0000313" key="9">
    <source>
        <dbReference type="Proteomes" id="UP000078348"/>
    </source>
</evidence>
<keyword evidence="9" id="KW-1185">Reference proteome</keyword>
<comment type="subcellular location">
    <subcellularLocation>
        <location evidence="1">Membrane</location>
        <topology evidence="1">Multi-pass membrane protein</topology>
    </subcellularLocation>
</comment>
<name>A0A196SCX3_BLAHN</name>
<evidence type="ECO:0000256" key="4">
    <source>
        <dbReference type="ARBA" id="ARBA00023136"/>
    </source>
</evidence>
<feature type="transmembrane region" description="Helical" evidence="6">
    <location>
        <begin position="296"/>
        <end position="316"/>
    </location>
</feature>
<feature type="compositionally biased region" description="Polar residues" evidence="5">
    <location>
        <begin position="30"/>
        <end position="39"/>
    </location>
</feature>
<evidence type="ECO:0000256" key="6">
    <source>
        <dbReference type="SAM" id="Phobius"/>
    </source>
</evidence>
<dbReference type="Pfam" id="PF01490">
    <property type="entry name" value="Aa_trans"/>
    <property type="match status" value="1"/>
</dbReference>
<gene>
    <name evidence="8" type="ORF">AV274_4534</name>
</gene>
<keyword evidence="3 6" id="KW-1133">Transmembrane helix</keyword>
<keyword evidence="2 6" id="KW-0812">Transmembrane</keyword>
<dbReference type="GO" id="GO:0015179">
    <property type="term" value="F:L-amino acid transmembrane transporter activity"/>
    <property type="evidence" value="ECO:0007669"/>
    <property type="project" value="TreeGrafter"/>
</dbReference>
<feature type="region of interest" description="Disordered" evidence="5">
    <location>
        <begin position="1"/>
        <end position="63"/>
    </location>
</feature>
<evidence type="ECO:0000313" key="8">
    <source>
        <dbReference type="EMBL" id="OAO13859.1"/>
    </source>
</evidence>
<feature type="transmembrane region" description="Helical" evidence="6">
    <location>
        <begin position="336"/>
        <end position="357"/>
    </location>
</feature>
<sequence length="413" mass="45148">MEQSIELPTIAPTAEKVPEDKTVESAAPNDASTVITNEMEQAKETKTVEVPKSEASPDSSSQSMNSFGLAMNIMKGIAGTGCLALPVAVKNVGIIWALILFVVVSAGYILASYQLILTNDSLGEKRNMGKGKIHTNNQYAFLCFVTMGYPGYYIFNAALAITLFGASTGTIIAMTDFMCKLPFQIGSERVNRLIMQAFLTIIVLVLTLLKDPSLLVGVSSMGMIAMVLSLVILFIFGLVNTSWNFKTEYLYPSSLSGFLGNLGLFVHSLAFILFLLSNTRHLKKECKSKATLTIGYAVSAMAVIYAFMGVVFLLLFVDPTGYIRDNILLSFPEDSILNIIVDIFMVITTIGSVPLYISPLSEQVEANFGEFTSNKYFVTNKKCVIFRAVMVCAISLVGYIFPFFNDVLSFNIL</sequence>
<feature type="transmembrane region" description="Helical" evidence="6">
    <location>
        <begin position="255"/>
        <end position="276"/>
    </location>
</feature>
<dbReference type="Proteomes" id="UP000078348">
    <property type="component" value="Unassembled WGS sequence"/>
</dbReference>
<evidence type="ECO:0000256" key="5">
    <source>
        <dbReference type="SAM" id="MobiDB-lite"/>
    </source>
</evidence>
<protein>
    <submittedName>
        <fullName evidence="8">Transmembrane amino acid transporter-like protein</fullName>
    </submittedName>
</protein>
<feature type="transmembrane region" description="Helical" evidence="6">
    <location>
        <begin position="384"/>
        <end position="404"/>
    </location>
</feature>
<dbReference type="OrthoDB" id="191198at2759"/>
<dbReference type="PANTHER" id="PTHR22950">
    <property type="entry name" value="AMINO ACID TRANSPORTER"/>
    <property type="match status" value="1"/>
</dbReference>
<feature type="transmembrane region" description="Helical" evidence="6">
    <location>
        <begin position="94"/>
        <end position="118"/>
    </location>
</feature>
<proteinExistence type="predicted"/>
<keyword evidence="4 6" id="KW-0472">Membrane</keyword>
<feature type="transmembrane region" description="Helical" evidence="6">
    <location>
        <begin position="69"/>
        <end position="88"/>
    </location>
</feature>
<feature type="domain" description="Amino acid transporter transmembrane" evidence="7">
    <location>
        <begin position="70"/>
        <end position="410"/>
    </location>
</feature>
<feature type="transmembrane region" description="Helical" evidence="6">
    <location>
        <begin position="221"/>
        <end position="243"/>
    </location>
</feature>
<dbReference type="GO" id="GO:0016020">
    <property type="term" value="C:membrane"/>
    <property type="evidence" value="ECO:0007669"/>
    <property type="project" value="UniProtKB-SubCell"/>
</dbReference>
<reference evidence="8 9" key="1">
    <citation type="submission" date="2016-05" db="EMBL/GenBank/DDBJ databases">
        <title>Nuclear genome of Blastocystis sp. subtype 1 NandII.</title>
        <authorList>
            <person name="Gentekaki E."/>
            <person name="Curtis B."/>
            <person name="Stairs C."/>
            <person name="Eme L."/>
            <person name="Herman E."/>
            <person name="Klimes V."/>
            <person name="Arias M.C."/>
            <person name="Elias M."/>
            <person name="Hilliou F."/>
            <person name="Klute M."/>
            <person name="Malik S.-B."/>
            <person name="Pightling A."/>
            <person name="Rachubinski R."/>
            <person name="Salas D."/>
            <person name="Schlacht A."/>
            <person name="Suga H."/>
            <person name="Archibald J."/>
            <person name="Ball S.G."/>
            <person name="Clark G."/>
            <person name="Dacks J."/>
            <person name="Van Der Giezen M."/>
            <person name="Tsaousis A."/>
            <person name="Roger A."/>
        </authorList>
    </citation>
    <scope>NUCLEOTIDE SEQUENCE [LARGE SCALE GENOMIC DNA]</scope>
    <source>
        <strain evidence="9">ATCC 50177 / NandII</strain>
    </source>
</reference>
<evidence type="ECO:0000259" key="7">
    <source>
        <dbReference type="Pfam" id="PF01490"/>
    </source>
</evidence>
<dbReference type="AlphaFoldDB" id="A0A196SCX3"/>
<comment type="caution">
    <text evidence="8">The sequence shown here is derived from an EMBL/GenBank/DDBJ whole genome shotgun (WGS) entry which is preliminary data.</text>
</comment>
<dbReference type="STRING" id="478820.A0A196SCX3"/>
<evidence type="ECO:0000256" key="1">
    <source>
        <dbReference type="ARBA" id="ARBA00004141"/>
    </source>
</evidence>